<proteinExistence type="predicted"/>
<organism evidence="3">
    <name type="scientific">Anopheles darlingi</name>
    <name type="common">Mosquito</name>
    <dbReference type="NCBI Taxonomy" id="43151"/>
    <lineage>
        <taxon>Eukaryota</taxon>
        <taxon>Metazoa</taxon>
        <taxon>Ecdysozoa</taxon>
        <taxon>Arthropoda</taxon>
        <taxon>Hexapoda</taxon>
        <taxon>Insecta</taxon>
        <taxon>Pterygota</taxon>
        <taxon>Neoptera</taxon>
        <taxon>Endopterygota</taxon>
        <taxon>Diptera</taxon>
        <taxon>Nematocera</taxon>
        <taxon>Culicoidea</taxon>
        <taxon>Culicidae</taxon>
        <taxon>Anophelinae</taxon>
        <taxon>Anopheles</taxon>
    </lineage>
</organism>
<keyword evidence="5" id="KW-1185">Reference proteome</keyword>
<evidence type="ECO:0000256" key="1">
    <source>
        <dbReference type="SAM" id="MobiDB-lite"/>
    </source>
</evidence>
<evidence type="ECO:0008006" key="6">
    <source>
        <dbReference type="Google" id="ProtNLM"/>
    </source>
</evidence>
<dbReference type="EMBL" id="ADMH02000632">
    <property type="protein sequence ID" value="ETN65496.1"/>
    <property type="molecule type" value="Genomic_DNA"/>
</dbReference>
<keyword evidence="2" id="KW-0732">Signal</keyword>
<dbReference type="EnsemblMetazoa" id="ADAC002694-RA">
    <property type="protein sequence ID" value="ADAC002694-PA"/>
    <property type="gene ID" value="ADAC002694"/>
</dbReference>
<reference evidence="3" key="2">
    <citation type="submission" date="2010-05" db="EMBL/GenBank/DDBJ databases">
        <authorList>
            <person name="Almeida L.G."/>
            <person name="Nicolas M.F."/>
            <person name="Souza R.C."/>
            <person name="Vasconcelos A.T.R."/>
        </authorList>
    </citation>
    <scope>NUCLEOTIDE SEQUENCE</scope>
</reference>
<dbReference type="HOGENOM" id="CLU_1939854_0_0_1"/>
<name>W5JN03_ANODA</name>
<dbReference type="VEuPathDB" id="VectorBase:ADAC002694"/>
<evidence type="ECO:0000256" key="2">
    <source>
        <dbReference type="SAM" id="SignalP"/>
    </source>
</evidence>
<reference evidence="4" key="4">
    <citation type="submission" date="2015-06" db="UniProtKB">
        <authorList>
            <consortium name="EnsemblMetazoa"/>
        </authorList>
    </citation>
    <scope>IDENTIFICATION</scope>
</reference>
<protein>
    <recommendedName>
        <fullName evidence="6">Secreted protein</fullName>
    </recommendedName>
</protein>
<reference evidence="3" key="3">
    <citation type="journal article" date="2013" name="Nucleic Acids Res.">
        <title>The genome of Anopheles darlingi, the main neotropical malaria vector.</title>
        <authorList>
            <person name="Marinotti O."/>
            <person name="Cerqueira G.C."/>
            <person name="de Almeida L.G."/>
            <person name="Ferro M.I."/>
            <person name="Loreto E.L."/>
            <person name="Zaha A."/>
            <person name="Teixeira S.M."/>
            <person name="Wespiser A.R."/>
            <person name="Almeida E Silva A."/>
            <person name="Schlindwein A.D."/>
            <person name="Pacheco A.C."/>
            <person name="Silva A.L."/>
            <person name="Graveley B.R."/>
            <person name="Walenz B.P."/>
            <person name="Lima Bde A."/>
            <person name="Ribeiro C.A."/>
            <person name="Nunes-Silva C.G."/>
            <person name="de Carvalho C.R."/>
            <person name="Soares C.M."/>
            <person name="de Menezes C.B."/>
            <person name="Matiolli C."/>
            <person name="Caffrey D."/>
            <person name="Araujo D.A."/>
            <person name="de Oliveira D.M."/>
            <person name="Golenbock D."/>
            <person name="Grisard E.C."/>
            <person name="Fantinatti-Garboggini F."/>
            <person name="de Carvalho F.M."/>
            <person name="Barcellos F.G."/>
            <person name="Prosdocimi F."/>
            <person name="May G."/>
            <person name="Azevedo Junior G.M."/>
            <person name="Guimaraes G.M."/>
            <person name="Goldman G.H."/>
            <person name="Padilha I.Q."/>
            <person name="Batista Jda S."/>
            <person name="Ferro J.A."/>
            <person name="Ribeiro J.M."/>
            <person name="Fietto J.L."/>
            <person name="Dabbas K.M."/>
            <person name="Cerdeira L."/>
            <person name="Agnez-Lima L.F."/>
            <person name="Brocchi M."/>
            <person name="de Carvalho M.O."/>
            <person name="Teixeira Mde M."/>
            <person name="Diniz Maia Mde M."/>
            <person name="Goldman M.H."/>
            <person name="Cruz Schneider M.P."/>
            <person name="Felipe M.S."/>
            <person name="Hungria M."/>
            <person name="Nicolas M.F."/>
            <person name="Pereira M."/>
            <person name="Montes M.A."/>
            <person name="Cantao M.E."/>
            <person name="Vincentz M."/>
            <person name="Rafael M.S."/>
            <person name="Silverman N."/>
            <person name="Stoco P.H."/>
            <person name="Souza R.C."/>
            <person name="Vicentini R."/>
            <person name="Gazzinelli R.T."/>
            <person name="Neves Rde O."/>
            <person name="Silva R."/>
            <person name="Astolfi-Filho S."/>
            <person name="Maciel T.E."/>
            <person name="Urmenyi T.P."/>
            <person name="Tadei W.P."/>
            <person name="Camargo E.P."/>
            <person name="de Vasconcelos A.T."/>
        </authorList>
    </citation>
    <scope>NUCLEOTIDE SEQUENCE</scope>
</reference>
<reference evidence="3 5" key="1">
    <citation type="journal article" date="2010" name="BMC Genomics">
        <title>Combination of measures distinguishes pre-miRNAs from other stem-loops in the genome of the newly sequenced Anopheles darlingi.</title>
        <authorList>
            <person name="Mendes N.D."/>
            <person name="Freitas A.T."/>
            <person name="Vasconcelos A.T."/>
            <person name="Sagot M.F."/>
        </authorList>
    </citation>
    <scope>NUCLEOTIDE SEQUENCE</scope>
</reference>
<evidence type="ECO:0000313" key="5">
    <source>
        <dbReference type="Proteomes" id="UP000000673"/>
    </source>
</evidence>
<accession>W5JN03</accession>
<evidence type="ECO:0000313" key="3">
    <source>
        <dbReference type="EMBL" id="ETN65496.1"/>
    </source>
</evidence>
<feature type="region of interest" description="Disordered" evidence="1">
    <location>
        <begin position="20"/>
        <end position="39"/>
    </location>
</feature>
<gene>
    <name evidence="3" type="ORF">AND_002694</name>
</gene>
<feature type="chain" id="PRO_5010155615" description="Secreted protein" evidence="2">
    <location>
        <begin position="22"/>
        <end position="130"/>
    </location>
</feature>
<evidence type="ECO:0000313" key="4">
    <source>
        <dbReference type="EnsemblMetazoa" id="ADAC002694-PA"/>
    </source>
</evidence>
<dbReference type="Proteomes" id="UP000000673">
    <property type="component" value="Unassembled WGS sequence"/>
</dbReference>
<feature type="signal peptide" evidence="2">
    <location>
        <begin position="1"/>
        <end position="21"/>
    </location>
</feature>
<sequence>MKLSKCVVFALKTATTITATADAPQDDGGTGSGESRKCAGGRTSVVGLTVRSFAHQQQQQHQVGRWSIAVPDYDDDDSDDLDLSTCQTLAGQNVNQVGGNSCCQSTAADGSGIPASSMDRRNSSDGHALA</sequence>
<dbReference type="AlphaFoldDB" id="W5JN03"/>
<feature type="region of interest" description="Disordered" evidence="1">
    <location>
        <begin position="105"/>
        <end position="130"/>
    </location>
</feature>